<name>A0ABT8F7M0_9BACT</name>
<dbReference type="Gene3D" id="3.40.50.2020">
    <property type="match status" value="1"/>
</dbReference>
<keyword evidence="2" id="KW-0328">Glycosyltransferase</keyword>
<proteinExistence type="predicted"/>
<dbReference type="EMBL" id="JAUHJS010000006">
    <property type="protein sequence ID" value="MDN4166369.1"/>
    <property type="molecule type" value="Genomic_DNA"/>
</dbReference>
<dbReference type="NCBIfam" id="NF001097">
    <property type="entry name" value="PRK00129.1"/>
    <property type="match status" value="1"/>
</dbReference>
<evidence type="ECO:0000259" key="1">
    <source>
        <dbReference type="Pfam" id="PF14681"/>
    </source>
</evidence>
<dbReference type="Pfam" id="PF14681">
    <property type="entry name" value="UPRTase"/>
    <property type="match status" value="1"/>
</dbReference>
<evidence type="ECO:0000313" key="3">
    <source>
        <dbReference type="Proteomes" id="UP001168552"/>
    </source>
</evidence>
<gene>
    <name evidence="2" type="primary">upp</name>
    <name evidence="2" type="ORF">QWY31_12735</name>
</gene>
<dbReference type="Proteomes" id="UP001168552">
    <property type="component" value="Unassembled WGS sequence"/>
</dbReference>
<dbReference type="GO" id="GO:0004845">
    <property type="term" value="F:uracil phosphoribosyltransferase activity"/>
    <property type="evidence" value="ECO:0007669"/>
    <property type="project" value="UniProtKB-EC"/>
</dbReference>
<dbReference type="InterPro" id="IPR029057">
    <property type="entry name" value="PRTase-like"/>
</dbReference>
<evidence type="ECO:0000313" key="2">
    <source>
        <dbReference type="EMBL" id="MDN4166369.1"/>
    </source>
</evidence>
<sequence length="218" mass="24344">MEIPIHILNESPSIADQYLFEIRDIGLQKDRLRFRKNMERLGTLMAYELSKRLNYAPQTAHTPLGTCEIPLVKDEVVLITVLRAGLPFYQGFTEVFDHQDSGFIGAYRAKHEGPDVHIELNYAAAPKLDGKTVLIIDPMLATGKSIVRTLEVLKPYGEATHYHIASVIGAPEGIDYLKRNLPANSSVWIWAVDSHLNEKAYIIPGLGDAGDLSYGEKE</sequence>
<reference evidence="2" key="1">
    <citation type="submission" date="2023-06" db="EMBL/GenBank/DDBJ databases">
        <title>Cytophagales bacterium Strain LB-30, isolated from soil.</title>
        <authorList>
            <person name="Liu B."/>
        </authorList>
    </citation>
    <scope>NUCLEOTIDE SEQUENCE</scope>
    <source>
        <strain evidence="2">LB-30</strain>
    </source>
</reference>
<dbReference type="CDD" id="cd06223">
    <property type="entry name" value="PRTases_typeI"/>
    <property type="match status" value="1"/>
</dbReference>
<organism evidence="2 3">
    <name type="scientific">Shiella aurantiaca</name>
    <dbReference type="NCBI Taxonomy" id="3058365"/>
    <lineage>
        <taxon>Bacteria</taxon>
        <taxon>Pseudomonadati</taxon>
        <taxon>Bacteroidota</taxon>
        <taxon>Cytophagia</taxon>
        <taxon>Cytophagales</taxon>
        <taxon>Shiellaceae</taxon>
        <taxon>Shiella</taxon>
    </lineage>
</organism>
<protein>
    <submittedName>
        <fullName evidence="2">Uracil phosphoribosyltransferase</fullName>
        <ecNumber evidence="2">2.4.2.9</ecNumber>
    </submittedName>
</protein>
<dbReference type="RefSeq" id="WP_320004905.1">
    <property type="nucleotide sequence ID" value="NZ_JAUHJS010000006.1"/>
</dbReference>
<comment type="caution">
    <text evidence="2">The sequence shown here is derived from an EMBL/GenBank/DDBJ whole genome shotgun (WGS) entry which is preliminary data.</text>
</comment>
<dbReference type="PANTHER" id="PTHR11608:SF0">
    <property type="entry name" value="BIFUNCTIONAL PROTEIN PYRR"/>
    <property type="match status" value="1"/>
</dbReference>
<keyword evidence="2" id="KW-0808">Transferase</keyword>
<dbReference type="PANTHER" id="PTHR11608">
    <property type="entry name" value="BIFUNCTIONAL PROTEIN PYRR"/>
    <property type="match status" value="1"/>
</dbReference>
<accession>A0ABT8F7M0</accession>
<dbReference type="SUPFAM" id="SSF53271">
    <property type="entry name" value="PRTase-like"/>
    <property type="match status" value="1"/>
</dbReference>
<feature type="domain" description="Phosphoribosyltransferase" evidence="1">
    <location>
        <begin position="31"/>
        <end position="215"/>
    </location>
</feature>
<dbReference type="InterPro" id="IPR000836">
    <property type="entry name" value="PRTase_dom"/>
</dbReference>
<dbReference type="EC" id="2.4.2.9" evidence="2"/>
<keyword evidence="3" id="KW-1185">Reference proteome</keyword>
<dbReference type="InterPro" id="IPR050137">
    <property type="entry name" value="PyrR_bifunctional"/>
</dbReference>